<evidence type="ECO:0000313" key="1">
    <source>
        <dbReference type="EMBL" id="GGO26576.1"/>
    </source>
</evidence>
<dbReference type="AlphaFoldDB" id="A0A917YJX0"/>
<accession>A0A917YJX0</accession>
<evidence type="ECO:0000313" key="2">
    <source>
        <dbReference type="Proteomes" id="UP000598196"/>
    </source>
</evidence>
<comment type="caution">
    <text evidence="1">The sequence shown here is derived from an EMBL/GenBank/DDBJ whole genome shotgun (WGS) entry which is preliminary data.</text>
</comment>
<name>A0A917YJX0_9RHOB</name>
<sequence>MSLIQRITDLAQRVAVECKALRTLVNGNAADLSALTTTAKGNLVLAVNELKSAIDALVAGGGAAINDATTTTTTTWSSSKIATEIGDEIATALAALTSGAPGALDTLDELAAALGDDANFASTITTALGNRVRVDAAQSLTTPQQVQARSNIGAQSAAEIGDPETNYVTTFNAGLI</sequence>
<protein>
    <submittedName>
        <fullName evidence="1">Uncharacterized protein</fullName>
    </submittedName>
</protein>
<reference evidence="1 2" key="1">
    <citation type="journal article" date="2014" name="Int. J. Syst. Evol. Microbiol.">
        <title>Complete genome sequence of Corynebacterium casei LMG S-19264T (=DSM 44701T), isolated from a smear-ripened cheese.</title>
        <authorList>
            <consortium name="US DOE Joint Genome Institute (JGI-PGF)"/>
            <person name="Walter F."/>
            <person name="Albersmeier A."/>
            <person name="Kalinowski J."/>
            <person name="Ruckert C."/>
        </authorList>
    </citation>
    <scope>NUCLEOTIDE SEQUENCE [LARGE SCALE GENOMIC DNA]</scope>
    <source>
        <strain evidence="1 2">CGMCC 1.7029</strain>
    </source>
</reference>
<keyword evidence="2" id="KW-1185">Reference proteome</keyword>
<dbReference type="EMBL" id="BMLP01000001">
    <property type="protein sequence ID" value="GGO26576.1"/>
    <property type="molecule type" value="Genomic_DNA"/>
</dbReference>
<organism evidence="1 2">
    <name type="scientific">Gemmobacter aquaticus</name>
    <dbReference type="NCBI Taxonomy" id="490185"/>
    <lineage>
        <taxon>Bacteria</taxon>
        <taxon>Pseudomonadati</taxon>
        <taxon>Pseudomonadota</taxon>
        <taxon>Alphaproteobacteria</taxon>
        <taxon>Rhodobacterales</taxon>
        <taxon>Paracoccaceae</taxon>
        <taxon>Gemmobacter</taxon>
    </lineage>
</organism>
<gene>
    <name evidence="1" type="ORF">GCM10010991_07420</name>
</gene>
<dbReference type="Proteomes" id="UP000598196">
    <property type="component" value="Unassembled WGS sequence"/>
</dbReference>
<proteinExistence type="predicted"/>
<dbReference type="RefSeq" id="WP_146285489.1">
    <property type="nucleotide sequence ID" value="NZ_BMLP01000001.1"/>
</dbReference>
<dbReference type="OrthoDB" id="8256444at2"/>